<protein>
    <submittedName>
        <fullName evidence="1">Uncharacterized protein</fullName>
    </submittedName>
</protein>
<gene>
    <name evidence="1" type="ORF">CANTEDRAFT_125746</name>
</gene>
<organism evidence="2">
    <name type="scientific">Candida tenuis (strain ATCC 10573 / BCRC 21748 / CBS 615 / JCM 9827 / NBRC 10315 / NRRL Y-1498 / VKM Y-70)</name>
    <name type="common">Yeast</name>
    <name type="synonym">Yamadazyma tenuis</name>
    <dbReference type="NCBI Taxonomy" id="590646"/>
    <lineage>
        <taxon>Eukaryota</taxon>
        <taxon>Fungi</taxon>
        <taxon>Dikarya</taxon>
        <taxon>Ascomycota</taxon>
        <taxon>Saccharomycotina</taxon>
        <taxon>Pichiomycetes</taxon>
        <taxon>Debaryomycetaceae</taxon>
        <taxon>Yamadazyma</taxon>
    </lineage>
</organism>
<proteinExistence type="predicted"/>
<reference evidence="1 2" key="1">
    <citation type="journal article" date="2011" name="Proc. Natl. Acad. Sci. U.S.A.">
        <title>Comparative genomics of xylose-fermenting fungi for enhanced biofuel production.</title>
        <authorList>
            <person name="Wohlbach D.J."/>
            <person name="Kuo A."/>
            <person name="Sato T.K."/>
            <person name="Potts K.M."/>
            <person name="Salamov A.A."/>
            <person name="LaButti K.M."/>
            <person name="Sun H."/>
            <person name="Clum A."/>
            <person name="Pangilinan J.L."/>
            <person name="Lindquist E.A."/>
            <person name="Lucas S."/>
            <person name="Lapidus A."/>
            <person name="Jin M."/>
            <person name="Gunawan C."/>
            <person name="Balan V."/>
            <person name="Dale B.E."/>
            <person name="Jeffries T.W."/>
            <person name="Zinkel R."/>
            <person name="Barry K.W."/>
            <person name="Grigoriev I.V."/>
            <person name="Gasch A.P."/>
        </authorList>
    </citation>
    <scope>NUCLEOTIDE SEQUENCE [LARGE SCALE GENOMIC DNA]</scope>
    <source>
        <strain evidence="2">ATCC 10573 / BCRC 21748 / CBS 615 / JCM 9827 / NBRC 10315 / NRRL Y-1498 / VKM Y-70</strain>
    </source>
</reference>
<keyword evidence="2" id="KW-1185">Reference proteome</keyword>
<accession>G3BBC2</accession>
<name>G3BBC2_CANTC</name>
<dbReference type="AlphaFoldDB" id="G3BBC2"/>
<dbReference type="HOGENOM" id="CLU_475645_0_0_1"/>
<evidence type="ECO:0000313" key="2">
    <source>
        <dbReference type="Proteomes" id="UP000000707"/>
    </source>
</evidence>
<sequence length="573" mass="65377">MAFVFEGISQSAPTIPAYKETPQRIAELSVPETNGWAQPSVSSLSPDDSKESLLALIAYEAGFPSSTDASSGTYTDNDELVFDTDSAGGFSPFRSSDLSPNNLDETWFAPSTPLSYPDVWASSATMTLNSMMTHLNIDWFEYRLLTFFHMHVLESRFECNHFDISMRSQSSHAFIRSPTFRQVVYLYASFQLYSLCDEQKLETMGFNDMCLRLAANSENLGNLGTSSRTLVPHSNRVFKELLELLNGMGGYLEKDHGDNGVVTKGIVKSGQSVLYRKILEYFQSTLQSSYDQIMKLVSNPVLEVDEALSLILGNIFFFCFLFSQPFGFLPLYSPNDEPDIVGFVGNLRWAFIPSFYALEHGEFNKVLVFCELRPPKDADEFYGYYVFSDYPIVAELNRQLKQCFKDGTVSEPEFFSYRATLQKLDRSFLAMVDNNLASCIFRWLFMFRESVFGFIREGKFFAHKLLFYYSCLSYWTGIMGVRGTGVGAGLKCPVIEDYLQYYRQYIFTRFGKWDDPRDEASYNLVIKYRYVLSLVDVKNVVEFRPEVALRAIEQLENSGGDVQAFTKPEQTVY</sequence>
<dbReference type="Proteomes" id="UP000000707">
    <property type="component" value="Unassembled WGS sequence"/>
</dbReference>
<evidence type="ECO:0000313" key="1">
    <source>
        <dbReference type="EMBL" id="EGV62150.1"/>
    </source>
</evidence>
<dbReference type="EMBL" id="GL996527">
    <property type="protein sequence ID" value="EGV62150.1"/>
    <property type="molecule type" value="Genomic_DNA"/>
</dbReference>